<dbReference type="PIRSF" id="PIRSF026760">
    <property type="entry name" value="UCP026760"/>
    <property type="match status" value="1"/>
</dbReference>
<dbReference type="InterPro" id="IPR035402">
    <property type="entry name" value="DgcN-like_N"/>
</dbReference>
<name>A0A444VRK3_9FLAO</name>
<dbReference type="Pfam" id="PF07755">
    <property type="entry name" value="DUF1611"/>
    <property type="match status" value="1"/>
</dbReference>
<comment type="caution">
    <text evidence="3">The sequence shown here is derived from an EMBL/GenBank/DDBJ whole genome shotgun (WGS) entry which is preliminary data.</text>
</comment>
<sequence>MKQSALVYCENEFGSLDGKVANGLIRQSERYAIVGVVDSTKAGQDAGEYLDGVKRAIPIFKNIGSALEKLGSIPKYFIYGIAPLTSFLSNEQREVIFTAMKNGMDIVNGLPEFFNDDPQFVRVAHEYGVSIQDVRKPPARENLHNFTGRIQYIKVPIVAVMGTDCAVGKRTTALFLVEALRNEGLNAVFVTTGQTGLLQGSEYGVAVDVLTSGFATGEVEHAILNACEKEEPDIIVVEGQGALSHPAFTSSSAILRGAMPDVIILQHPPKRKSYCDYPKIPMLGLVGEIEMIETFSKARIIAITINHEKMDNAEISQFIKRYESEFNLPVTDVLKYGCDKLVKALLRTFPELVRESVSV</sequence>
<dbReference type="Gene3D" id="3.40.50.720">
    <property type="entry name" value="NAD(P)-binding Rossmann-like Domain"/>
    <property type="match status" value="1"/>
</dbReference>
<dbReference type="PANTHER" id="PTHR40690">
    <property type="entry name" value="GLL3100 PROTEIN"/>
    <property type="match status" value="1"/>
</dbReference>
<feature type="domain" description="D-glutamate N-acetyltransferase-like N-terminal" evidence="2">
    <location>
        <begin position="40"/>
        <end position="137"/>
    </location>
</feature>
<dbReference type="Proteomes" id="UP000290261">
    <property type="component" value="Unassembled WGS sequence"/>
</dbReference>
<dbReference type="Gene3D" id="3.40.50.300">
    <property type="entry name" value="P-loop containing nucleotide triphosphate hydrolases"/>
    <property type="match status" value="1"/>
</dbReference>
<dbReference type="PANTHER" id="PTHR40690:SF1">
    <property type="entry name" value="DUF1611 DOMAIN-CONTAINING PROTEIN"/>
    <property type="match status" value="1"/>
</dbReference>
<dbReference type="InterPro" id="IPR027417">
    <property type="entry name" value="P-loop_NTPase"/>
</dbReference>
<evidence type="ECO:0000259" key="2">
    <source>
        <dbReference type="Pfam" id="PF17396"/>
    </source>
</evidence>
<evidence type="ECO:0000259" key="1">
    <source>
        <dbReference type="Pfam" id="PF07755"/>
    </source>
</evidence>
<feature type="domain" description="D-glutamate N-acetyltransferase-like C-terminal" evidence="1">
    <location>
        <begin position="146"/>
        <end position="342"/>
    </location>
</feature>
<proteinExistence type="predicted"/>
<dbReference type="RefSeq" id="WP_129653134.1">
    <property type="nucleotide sequence ID" value="NZ_ML142907.1"/>
</dbReference>
<organism evidence="3 4">
    <name type="scientific">Flagellimonas olearia</name>
    <dbReference type="NCBI Taxonomy" id="552546"/>
    <lineage>
        <taxon>Bacteria</taxon>
        <taxon>Pseudomonadati</taxon>
        <taxon>Bacteroidota</taxon>
        <taxon>Flavobacteriia</taxon>
        <taxon>Flavobacteriales</taxon>
        <taxon>Flavobacteriaceae</taxon>
        <taxon>Flagellimonas</taxon>
    </lineage>
</organism>
<dbReference type="InterPro" id="IPR011669">
    <property type="entry name" value="DgcN-like"/>
</dbReference>
<protein>
    <submittedName>
        <fullName evidence="3">EBNA-1 nuclear protein</fullName>
    </submittedName>
</protein>
<dbReference type="EMBL" id="JJMP01000001">
    <property type="protein sequence ID" value="RYC53465.1"/>
    <property type="molecule type" value="Genomic_DNA"/>
</dbReference>
<accession>A0A444VRK3</accession>
<reference evidence="3 4" key="1">
    <citation type="submission" date="2014-04" db="EMBL/GenBank/DDBJ databases">
        <title>Whole genome of Muricauda olearia.</title>
        <authorList>
            <person name="Zhang X.-H."/>
            <person name="Tang K."/>
        </authorList>
    </citation>
    <scope>NUCLEOTIDE SEQUENCE [LARGE SCALE GENOMIC DNA]</scope>
    <source>
        <strain evidence="3 4">Th120</strain>
    </source>
</reference>
<dbReference type="Pfam" id="PF17396">
    <property type="entry name" value="DUF1611_N"/>
    <property type="match status" value="1"/>
</dbReference>
<dbReference type="InterPro" id="IPR035086">
    <property type="entry name" value="DgcN-like_C"/>
</dbReference>
<dbReference type="AlphaFoldDB" id="A0A444VRK3"/>
<evidence type="ECO:0000313" key="3">
    <source>
        <dbReference type="EMBL" id="RYC53465.1"/>
    </source>
</evidence>
<dbReference type="SUPFAM" id="SSF52540">
    <property type="entry name" value="P-loop containing nucleoside triphosphate hydrolases"/>
    <property type="match status" value="1"/>
</dbReference>
<keyword evidence="4" id="KW-1185">Reference proteome</keyword>
<evidence type="ECO:0000313" key="4">
    <source>
        <dbReference type="Proteomes" id="UP000290261"/>
    </source>
</evidence>
<gene>
    <name evidence="3" type="ORF">DN53_04430</name>
</gene>